<evidence type="ECO:0000256" key="6">
    <source>
        <dbReference type="RuleBase" id="RU004524"/>
    </source>
</evidence>
<evidence type="ECO:0000256" key="4">
    <source>
        <dbReference type="HAMAP-Rule" id="MF_01343"/>
    </source>
</evidence>
<sequence length="89" mass="10594">MSITSERKQELINEFGANENDTGSTAVQVAILTERIQNLTDHMKSHHKDYHSRRGLLMMVGQRRRLLDYMKRTNRERYQDVIKRLGLRH</sequence>
<organism evidence="7 8">
    <name type="scientific">Limimonas halophila</name>
    <dbReference type="NCBI Taxonomy" id="1082479"/>
    <lineage>
        <taxon>Bacteria</taxon>
        <taxon>Pseudomonadati</taxon>
        <taxon>Pseudomonadota</taxon>
        <taxon>Alphaproteobacteria</taxon>
        <taxon>Rhodospirillales</taxon>
        <taxon>Rhodovibrionaceae</taxon>
        <taxon>Limimonas</taxon>
    </lineage>
</organism>
<dbReference type="GO" id="GO:0006412">
    <property type="term" value="P:translation"/>
    <property type="evidence" value="ECO:0007669"/>
    <property type="project" value="UniProtKB-UniRule"/>
</dbReference>
<dbReference type="Proteomes" id="UP000199415">
    <property type="component" value="Unassembled WGS sequence"/>
</dbReference>
<dbReference type="InterPro" id="IPR000589">
    <property type="entry name" value="Ribosomal_uS15"/>
</dbReference>
<dbReference type="SUPFAM" id="SSF47060">
    <property type="entry name" value="S15/NS1 RNA-binding domain"/>
    <property type="match status" value="1"/>
</dbReference>
<dbReference type="InterPro" id="IPR005290">
    <property type="entry name" value="Ribosomal_uS15_bac-type"/>
</dbReference>
<evidence type="ECO:0000256" key="3">
    <source>
        <dbReference type="ARBA" id="ARBA00064542"/>
    </source>
</evidence>
<dbReference type="Gene3D" id="1.10.287.10">
    <property type="entry name" value="S15/NS1, RNA-binding"/>
    <property type="match status" value="1"/>
</dbReference>
<dbReference type="SMART" id="SM01387">
    <property type="entry name" value="Ribosomal_S15"/>
    <property type="match status" value="1"/>
</dbReference>
<keyword evidence="1 4" id="KW-0689">Ribosomal protein</keyword>
<proteinExistence type="inferred from homology"/>
<keyword evidence="4 6" id="KW-0694">RNA-binding</keyword>
<dbReference type="EMBL" id="FNCE01000007">
    <property type="protein sequence ID" value="SDG23068.1"/>
    <property type="molecule type" value="Genomic_DNA"/>
</dbReference>
<dbReference type="PANTHER" id="PTHR23321">
    <property type="entry name" value="RIBOSOMAL PROTEIN S15, BACTERIAL AND ORGANELLAR"/>
    <property type="match status" value="1"/>
</dbReference>
<evidence type="ECO:0000313" key="7">
    <source>
        <dbReference type="EMBL" id="SDG23068.1"/>
    </source>
</evidence>
<dbReference type="CDD" id="cd00353">
    <property type="entry name" value="Ribosomal_S15p_S13e"/>
    <property type="match status" value="1"/>
</dbReference>
<gene>
    <name evidence="4" type="primary">rpsO</name>
    <name evidence="7" type="ORF">SAMN05216241_10730</name>
</gene>
<comment type="similarity">
    <text evidence="4 5">Belongs to the universal ribosomal protein uS15 family.</text>
</comment>
<comment type="function">
    <text evidence="4">Forms an intersubunit bridge (bridge B4) with the 23S rRNA of the 50S subunit in the ribosome.</text>
</comment>
<dbReference type="HAMAP" id="MF_01343_B">
    <property type="entry name" value="Ribosomal_uS15_B"/>
    <property type="match status" value="1"/>
</dbReference>
<evidence type="ECO:0000256" key="2">
    <source>
        <dbReference type="ARBA" id="ARBA00023274"/>
    </source>
</evidence>
<dbReference type="AlphaFoldDB" id="A0A1G7SJ98"/>
<dbReference type="PANTHER" id="PTHR23321:SF26">
    <property type="entry name" value="SMALL RIBOSOMAL SUBUNIT PROTEIN US15M"/>
    <property type="match status" value="1"/>
</dbReference>
<keyword evidence="2 4" id="KW-0687">Ribonucleoprotein</keyword>
<comment type="subunit">
    <text evidence="3 4">Part of the 30S ribosomal subunit. Forms a bridge to the 50S subunit in the 70S ribosome, contacting the 23S rRNA.</text>
</comment>
<reference evidence="7 8" key="1">
    <citation type="submission" date="2016-10" db="EMBL/GenBank/DDBJ databases">
        <authorList>
            <person name="de Groot N.N."/>
        </authorList>
    </citation>
    <scope>NUCLEOTIDE SEQUENCE [LARGE SCALE GENOMIC DNA]</scope>
    <source>
        <strain evidence="7 8">DSM 25584</strain>
    </source>
</reference>
<evidence type="ECO:0000256" key="5">
    <source>
        <dbReference type="RuleBase" id="RU003919"/>
    </source>
</evidence>
<keyword evidence="4 6" id="KW-0699">rRNA-binding</keyword>
<dbReference type="InterPro" id="IPR009068">
    <property type="entry name" value="uS15_NS1_RNA-bd_sf"/>
</dbReference>
<comment type="function">
    <text evidence="4 6">One of the primary rRNA binding proteins, it binds directly to 16S rRNA where it helps nucleate assembly of the platform of the 30S subunit by binding and bridging several RNA helices of the 16S rRNA.</text>
</comment>
<dbReference type="FunFam" id="1.10.287.10:FF:000002">
    <property type="entry name" value="30S ribosomal protein S15"/>
    <property type="match status" value="1"/>
</dbReference>
<dbReference type="GO" id="GO:0022627">
    <property type="term" value="C:cytosolic small ribosomal subunit"/>
    <property type="evidence" value="ECO:0007669"/>
    <property type="project" value="TreeGrafter"/>
</dbReference>
<dbReference type="NCBIfam" id="TIGR00952">
    <property type="entry name" value="S15_bact"/>
    <property type="match status" value="1"/>
</dbReference>
<accession>A0A1G7SJ98</accession>
<evidence type="ECO:0000256" key="1">
    <source>
        <dbReference type="ARBA" id="ARBA00022980"/>
    </source>
</evidence>
<dbReference type="Pfam" id="PF00312">
    <property type="entry name" value="Ribosomal_S15"/>
    <property type="match status" value="1"/>
</dbReference>
<name>A0A1G7SJ98_9PROT</name>
<dbReference type="GO" id="GO:0019843">
    <property type="term" value="F:rRNA binding"/>
    <property type="evidence" value="ECO:0007669"/>
    <property type="project" value="UniProtKB-UniRule"/>
</dbReference>
<dbReference type="OrthoDB" id="9799262at2"/>
<keyword evidence="8" id="KW-1185">Reference proteome</keyword>
<evidence type="ECO:0000313" key="8">
    <source>
        <dbReference type="Proteomes" id="UP000199415"/>
    </source>
</evidence>
<dbReference type="GO" id="GO:0003735">
    <property type="term" value="F:structural constituent of ribosome"/>
    <property type="evidence" value="ECO:0007669"/>
    <property type="project" value="InterPro"/>
</dbReference>
<dbReference type="PROSITE" id="PS00362">
    <property type="entry name" value="RIBOSOMAL_S15"/>
    <property type="match status" value="1"/>
</dbReference>
<dbReference type="RefSeq" id="WP_090020345.1">
    <property type="nucleotide sequence ID" value="NZ_FNCE01000007.1"/>
</dbReference>
<dbReference type="Gene3D" id="6.10.250.3130">
    <property type="match status" value="1"/>
</dbReference>
<protein>
    <recommendedName>
        <fullName evidence="4">Small ribosomal subunit protein uS15</fullName>
    </recommendedName>
</protein>
<dbReference type="STRING" id="1082479.SAMN05216241_10730"/>